<dbReference type="EMBL" id="CBTN010000007">
    <property type="protein sequence ID" value="CDH50804.1"/>
    <property type="molecule type" value="Genomic_DNA"/>
</dbReference>
<protein>
    <submittedName>
        <fullName evidence="1">Uncharacterized protein</fullName>
    </submittedName>
</protein>
<evidence type="ECO:0000313" key="1">
    <source>
        <dbReference type="EMBL" id="CDH50804.1"/>
    </source>
</evidence>
<sequence>MGAYQVPWIPTFQKDTPEYSNMHINQHISTSSVSRMLYCTTRRVEMCAKLQTMVNAVDNYHSHATTPINNYVRAAGSTWGTTR</sequence>
<gene>
    <name evidence="1" type="ORF">LCOR_02497.1</name>
</gene>
<organism evidence="1 2">
    <name type="scientific">Lichtheimia corymbifera JMRC:FSU:9682</name>
    <dbReference type="NCBI Taxonomy" id="1263082"/>
    <lineage>
        <taxon>Eukaryota</taxon>
        <taxon>Fungi</taxon>
        <taxon>Fungi incertae sedis</taxon>
        <taxon>Mucoromycota</taxon>
        <taxon>Mucoromycotina</taxon>
        <taxon>Mucoromycetes</taxon>
        <taxon>Mucorales</taxon>
        <taxon>Lichtheimiaceae</taxon>
        <taxon>Lichtheimia</taxon>
    </lineage>
</organism>
<dbReference type="VEuPathDB" id="FungiDB:LCOR_02497.1"/>
<reference evidence="1" key="1">
    <citation type="submission" date="2013-08" db="EMBL/GenBank/DDBJ databases">
        <title>Gene expansion shapes genome architecture in the human pathogen Lichtheimia corymbifera: an evolutionary genomics analysis in the ancient terrestrial Mucorales (Mucoromycotina).</title>
        <authorList>
            <person name="Schwartze V.U."/>
            <person name="Winter S."/>
            <person name="Shelest E."/>
            <person name="Marcet-Houben M."/>
            <person name="Horn F."/>
            <person name="Wehner S."/>
            <person name="Hoffmann K."/>
            <person name="Riege K."/>
            <person name="Sammeth M."/>
            <person name="Nowrousian M."/>
            <person name="Valiante V."/>
            <person name="Linde J."/>
            <person name="Jacobsen I.D."/>
            <person name="Marz M."/>
            <person name="Brakhage A.A."/>
            <person name="Gabaldon T."/>
            <person name="Bocker S."/>
            <person name="Voigt K."/>
        </authorList>
    </citation>
    <scope>NUCLEOTIDE SEQUENCE [LARGE SCALE GENOMIC DNA]</scope>
    <source>
        <strain evidence="1">FSU 9682</strain>
    </source>
</reference>
<accession>A0A068RLC8</accession>
<keyword evidence="2" id="KW-1185">Reference proteome</keyword>
<dbReference type="Proteomes" id="UP000027586">
    <property type="component" value="Unassembled WGS sequence"/>
</dbReference>
<proteinExistence type="predicted"/>
<name>A0A068RLC8_9FUNG</name>
<evidence type="ECO:0000313" key="2">
    <source>
        <dbReference type="Proteomes" id="UP000027586"/>
    </source>
</evidence>
<comment type="caution">
    <text evidence="1">The sequence shown here is derived from an EMBL/GenBank/DDBJ whole genome shotgun (WGS) entry which is preliminary data.</text>
</comment>
<dbReference type="AlphaFoldDB" id="A0A068RLC8"/>